<evidence type="ECO:0000256" key="1">
    <source>
        <dbReference type="ARBA" id="ARBA00011982"/>
    </source>
</evidence>
<dbReference type="InterPro" id="IPR000157">
    <property type="entry name" value="TIR_dom"/>
</dbReference>
<evidence type="ECO:0000256" key="3">
    <source>
        <dbReference type="ARBA" id="ARBA00023027"/>
    </source>
</evidence>
<dbReference type="PANTHER" id="PTHR32009:SF39">
    <property type="entry name" value="TIR DOMAIN-CONTAINING PROTEIN"/>
    <property type="match status" value="1"/>
</dbReference>
<gene>
    <name evidence="6" type="ORF">SUGI_1215530</name>
</gene>
<keyword evidence="2" id="KW-0378">Hydrolase</keyword>
<dbReference type="PROSITE" id="PS50104">
    <property type="entry name" value="TIR"/>
    <property type="match status" value="1"/>
</dbReference>
<organism evidence="6 7">
    <name type="scientific">Cryptomeria japonica</name>
    <name type="common">Japanese cedar</name>
    <name type="synonym">Cupressus japonica</name>
    <dbReference type="NCBI Taxonomy" id="3369"/>
    <lineage>
        <taxon>Eukaryota</taxon>
        <taxon>Viridiplantae</taxon>
        <taxon>Streptophyta</taxon>
        <taxon>Embryophyta</taxon>
        <taxon>Tracheophyta</taxon>
        <taxon>Spermatophyta</taxon>
        <taxon>Pinopsida</taxon>
        <taxon>Pinidae</taxon>
        <taxon>Conifers II</taxon>
        <taxon>Cupressales</taxon>
        <taxon>Cupressaceae</taxon>
        <taxon>Cryptomeria</taxon>
    </lineage>
</organism>
<evidence type="ECO:0000256" key="2">
    <source>
        <dbReference type="ARBA" id="ARBA00022801"/>
    </source>
</evidence>
<dbReference type="Gene3D" id="3.40.50.10140">
    <property type="entry name" value="Toll/interleukin-1 receptor homology (TIR) domain"/>
    <property type="match status" value="1"/>
</dbReference>
<dbReference type="PANTHER" id="PTHR32009">
    <property type="entry name" value="TMV RESISTANCE PROTEIN N-LIKE"/>
    <property type="match status" value="1"/>
</dbReference>
<comment type="catalytic activity">
    <reaction evidence="4">
        <text>NAD(+) + H2O = ADP-D-ribose + nicotinamide + H(+)</text>
        <dbReference type="Rhea" id="RHEA:16301"/>
        <dbReference type="ChEBI" id="CHEBI:15377"/>
        <dbReference type="ChEBI" id="CHEBI:15378"/>
        <dbReference type="ChEBI" id="CHEBI:17154"/>
        <dbReference type="ChEBI" id="CHEBI:57540"/>
        <dbReference type="ChEBI" id="CHEBI:57967"/>
        <dbReference type="EC" id="3.2.2.6"/>
    </reaction>
    <physiologicalReaction direction="left-to-right" evidence="4">
        <dbReference type="Rhea" id="RHEA:16302"/>
    </physiologicalReaction>
</comment>
<name>A0AAD3NJ76_CRYJA</name>
<keyword evidence="7" id="KW-1185">Reference proteome</keyword>
<protein>
    <recommendedName>
        <fullName evidence="1">ADP-ribosyl cyclase/cyclic ADP-ribose hydrolase</fullName>
        <ecNumber evidence="1">3.2.2.6</ecNumber>
    </recommendedName>
</protein>
<dbReference type="EMBL" id="BSEH01000017">
    <property type="protein sequence ID" value="GLJ56300.1"/>
    <property type="molecule type" value="Genomic_DNA"/>
</dbReference>
<proteinExistence type="predicted"/>
<dbReference type="Pfam" id="PF01582">
    <property type="entry name" value="TIR"/>
    <property type="match status" value="1"/>
</dbReference>
<dbReference type="GO" id="GO:0061809">
    <property type="term" value="F:NAD+ nucleosidase activity, cyclic ADP-ribose generating"/>
    <property type="evidence" value="ECO:0007669"/>
    <property type="project" value="UniProtKB-EC"/>
</dbReference>
<evidence type="ECO:0000313" key="7">
    <source>
        <dbReference type="Proteomes" id="UP001234787"/>
    </source>
</evidence>
<keyword evidence="3" id="KW-0520">NAD</keyword>
<dbReference type="EC" id="3.2.2.6" evidence="1"/>
<evidence type="ECO:0000313" key="6">
    <source>
        <dbReference type="EMBL" id="GLJ56300.1"/>
    </source>
</evidence>
<dbReference type="AlphaFoldDB" id="A0AAD3NJ76"/>
<dbReference type="Proteomes" id="UP001234787">
    <property type="component" value="Unassembled WGS sequence"/>
</dbReference>
<sequence>MRVGSTSHIPQRLIVGDASPFLSRAFLRKARLSMRLYPSPIYSVASSSTLFLWCSVHSILMASTSNPTTRPKLQNFALSTSTYTESTMSSVQSSFMASTSNTSTLLQLEDFPPSTSTSSGSSVPPFVQYKPPTTKLPFHSSKRYHVFLSFRGPDVRKSLVDHLFQALSAAGLNVFLDSDKLEKGEIIELSLERAIESSAIRIPIFSKGYADSAWCLKEAAAMLNSPGLIIPLFYHVEPTHVRYPENGSSPYNRSFLKYYGHSDRYRGEEIDGWKRALRDICKRSGWSMDITGGICSIIKSPA</sequence>
<accession>A0AAD3NJ76</accession>
<evidence type="ECO:0000256" key="4">
    <source>
        <dbReference type="ARBA" id="ARBA00047304"/>
    </source>
</evidence>
<comment type="caution">
    <text evidence="6">The sequence shown here is derived from an EMBL/GenBank/DDBJ whole genome shotgun (WGS) entry which is preliminary data.</text>
</comment>
<dbReference type="InterPro" id="IPR035897">
    <property type="entry name" value="Toll_tir_struct_dom_sf"/>
</dbReference>
<dbReference type="GO" id="GO:0007165">
    <property type="term" value="P:signal transduction"/>
    <property type="evidence" value="ECO:0007669"/>
    <property type="project" value="InterPro"/>
</dbReference>
<reference evidence="6" key="1">
    <citation type="submission" date="2022-12" db="EMBL/GenBank/DDBJ databases">
        <title>Chromosome-Level Genome Assembly of Japanese Cedar (Cryptomeriajaponica D. Don).</title>
        <authorList>
            <person name="Fujino T."/>
            <person name="Yamaguchi K."/>
            <person name="Yokoyama T."/>
            <person name="Hamanaka T."/>
            <person name="Harazono Y."/>
            <person name="Kamada H."/>
            <person name="Kobayashi W."/>
            <person name="Ujino-Ihara T."/>
            <person name="Uchiyama K."/>
            <person name="Matsumoto A."/>
            <person name="Izuno A."/>
            <person name="Tsumura Y."/>
            <person name="Toyoda A."/>
            <person name="Shigenobu S."/>
            <person name="Moriguchi Y."/>
            <person name="Ueno S."/>
            <person name="Kasahara M."/>
        </authorList>
    </citation>
    <scope>NUCLEOTIDE SEQUENCE</scope>
</reference>
<dbReference type="SMART" id="SM00255">
    <property type="entry name" value="TIR"/>
    <property type="match status" value="1"/>
</dbReference>
<dbReference type="SUPFAM" id="SSF52200">
    <property type="entry name" value="Toll/Interleukin receptor TIR domain"/>
    <property type="match status" value="1"/>
</dbReference>
<evidence type="ECO:0000259" key="5">
    <source>
        <dbReference type="PROSITE" id="PS50104"/>
    </source>
</evidence>
<feature type="domain" description="TIR" evidence="5">
    <location>
        <begin position="142"/>
        <end position="302"/>
    </location>
</feature>